<dbReference type="InterPro" id="IPR013087">
    <property type="entry name" value="Znf_C2H2_type"/>
</dbReference>
<protein>
    <submittedName>
        <fullName evidence="22">(spotted green pufferfish) hypothetical protein</fullName>
    </submittedName>
</protein>
<dbReference type="PROSITE" id="PS50157">
    <property type="entry name" value="ZINC_FINGER_C2H2_2"/>
    <property type="match status" value="4"/>
</dbReference>
<dbReference type="GO" id="GO:0008270">
    <property type="term" value="F:zinc ion binding"/>
    <property type="evidence" value="ECO:0007669"/>
    <property type="project" value="UniProtKB-KW"/>
</dbReference>
<dbReference type="Pfam" id="PF00225">
    <property type="entry name" value="Kinesin"/>
    <property type="match status" value="1"/>
</dbReference>
<evidence type="ECO:0000313" key="22">
    <source>
        <dbReference type="EMBL" id="CAF93740.1"/>
    </source>
</evidence>
<evidence type="ECO:0000259" key="21">
    <source>
        <dbReference type="PROSITE" id="PS50157"/>
    </source>
</evidence>
<evidence type="ECO:0000256" key="13">
    <source>
        <dbReference type="ARBA" id="ARBA00023212"/>
    </source>
</evidence>
<dbReference type="PROSITE" id="PS00028">
    <property type="entry name" value="ZINC_FINGER_C2H2_1"/>
    <property type="match status" value="4"/>
</dbReference>
<comment type="similarity">
    <text evidence="16">Belongs to the TRAFAC class myosin-kinesin ATPase superfamily. Kinesin family.</text>
</comment>
<dbReference type="Gene3D" id="3.30.160.60">
    <property type="entry name" value="Classic Zinc Finger"/>
    <property type="match status" value="4"/>
</dbReference>
<evidence type="ECO:0000256" key="8">
    <source>
        <dbReference type="ARBA" id="ARBA00022833"/>
    </source>
</evidence>
<name>Q4T042_TETNG</name>
<feature type="compositionally biased region" description="Polar residues" evidence="18">
    <location>
        <begin position="1268"/>
        <end position="1282"/>
    </location>
</feature>
<dbReference type="PANTHER" id="PTHR47972">
    <property type="entry name" value="KINESIN-LIKE PROTEIN KLP-3"/>
    <property type="match status" value="1"/>
</dbReference>
<keyword evidence="14" id="KW-0539">Nucleus</keyword>
<dbReference type="Pfam" id="PF00651">
    <property type="entry name" value="BTB"/>
    <property type="match status" value="1"/>
</dbReference>
<feature type="binding site" evidence="16">
    <location>
        <begin position="509"/>
        <end position="516"/>
    </location>
    <ligand>
        <name>ATP</name>
        <dbReference type="ChEBI" id="CHEBI:30616"/>
    </ligand>
</feature>
<dbReference type="GO" id="GO:0005634">
    <property type="term" value="C:nucleus"/>
    <property type="evidence" value="ECO:0007669"/>
    <property type="project" value="UniProtKB-SubCell"/>
</dbReference>
<dbReference type="SUPFAM" id="SSF54695">
    <property type="entry name" value="POZ domain"/>
    <property type="match status" value="1"/>
</dbReference>
<dbReference type="Gene3D" id="3.40.850.10">
    <property type="entry name" value="Kinesin motor domain"/>
    <property type="match status" value="1"/>
</dbReference>
<dbReference type="PROSITE" id="PS50067">
    <property type="entry name" value="KINESIN_MOTOR_2"/>
    <property type="match status" value="1"/>
</dbReference>
<evidence type="ECO:0000256" key="5">
    <source>
        <dbReference type="ARBA" id="ARBA00022737"/>
    </source>
</evidence>
<evidence type="ECO:0000256" key="15">
    <source>
        <dbReference type="PROSITE-ProRule" id="PRU00042"/>
    </source>
</evidence>
<evidence type="ECO:0000256" key="2">
    <source>
        <dbReference type="ARBA" id="ARBA00004245"/>
    </source>
</evidence>
<dbReference type="FunFam" id="3.30.160.60:FF:000216">
    <property type="entry name" value="Zinc finger protein 384 like"/>
    <property type="match status" value="1"/>
</dbReference>
<evidence type="ECO:0000256" key="9">
    <source>
        <dbReference type="ARBA" id="ARBA00022840"/>
    </source>
</evidence>
<dbReference type="KEGG" id="tng:GSTEN00009528G001"/>
<dbReference type="PRINTS" id="PR00380">
    <property type="entry name" value="KINESINHEAVY"/>
</dbReference>
<dbReference type="FunFam" id="3.30.160.60:FF:000433">
    <property type="entry name" value="zinc finger protein 384 isoform X1"/>
    <property type="match status" value="1"/>
</dbReference>
<sequence>NHTEAKPHKCPHCSKSFANSSYLSQHIRIHTGAKPYTCSYCQKTFRQLSHLQQHTRIHTGDRPYKCNHPGCEKSFTQLSNLQSHRRQHNKDKPFKCQNCNRGYIDAASLEVHLSTHTVKHAKLFSCGLCNRSYTSVLGAAKARFPGSPGEAFPITPSPLSPQLQETYLMKHMRKHNPDPLTSQTNPNNASQNPNPGPPGSYQSHQPTEAVVSCPFDLHQYKTVSASEIQYKPVTVADLPVTHKDLCLTVSTSAIQKKTRKEPEPLKPFAAATVIGSKRPPAAATRAGICTCPKTNHGFNCSKRRKHHTASGTRRKNRCKSALSLGGAGASKRKPWDLKGKVTDMEVRMRNYQTKVKSVNEENEVLKGTMVQNQTRVAEMEKELKRQREQIGTYEKELQVLSGIRDELETALGEKTSLQKELANLEGKYKAMETLVDSHVAELATLKMKLSVEESTSARLQGTVREMEEEVCSLKQTVGEQEDELHIFEEISLLVQSALDGYNVCCFAYGQTGSGKTYTMEGDEFSDTRGVIPRAVQQIFRAAEKLGAQGWEFNFTASFVEIYNESLKDLLHTGKGSKKRELEIRKSTNNEVTITNLTYEKVTNEDQVLGLIALANQNRSTAQTAQNDRSSRSHSVFQLDIEGVNGGRDIKCKSTLCLVDLAGSERMVKSQSQGERFKEMTAINGSLSNLGIVISALASKVPLMEAAVLSERSISTLISPPEWVFFLCKFQGFFFVFQENYIPYRNSKLTYLLQACLGGNSKTLMFVNIAPEPDSFGETLNSLRFASKVNDCVIGTASANRNSGAPGEPPGSVVQVSFPGPQASVLDSLNRQRVEGRLCDLSIHVQGHVFRAHRCVLAASSPYFHDQVRVRRRRPAHHRSPVTQSRPPQVLLKDMSSVSIPAVMDPLAFEGVLSCAYTGQLRDAARRHRQLPDGGQRAADVAHRGQVHRAAAGGPPRRGGAGRRRQRPGPGCRVGRAPAGRPRPRPPLPQREPVAQQHQLLQPQGRRGGGGRDLGGRRRGRPHPQLLRPVGGGGGLPPRGRGGGRGGGGGGAVSPEEEEERRGQREEEENQLRPRSGGGRERQLRRVLLPGEALTQDRLADFNICNVRSLSGELGARCGSHVEAQVRPAGGTPQEEAGCQELCCLSAGGRLRLLGGLPQVRRHFTGADHAGPAHQHAPGPAALPLPRLRQEVQDEAPPDGAHEDAHRAQALPLPRLRQEVHVAGQLHEAPLALPEAGRAGPGRGRGPERSRSSRSRRSRSRRSRRGGRTAQTFCPRTISSWLQGTEGRAS</sequence>
<organism evidence="22">
    <name type="scientific">Tetraodon nigroviridis</name>
    <name type="common">Spotted green pufferfish</name>
    <name type="synonym">Chelonodon nigroviridis</name>
    <dbReference type="NCBI Taxonomy" id="99883"/>
    <lineage>
        <taxon>Eukaryota</taxon>
        <taxon>Metazoa</taxon>
        <taxon>Chordata</taxon>
        <taxon>Craniata</taxon>
        <taxon>Vertebrata</taxon>
        <taxon>Euteleostomi</taxon>
        <taxon>Actinopterygii</taxon>
        <taxon>Neopterygii</taxon>
        <taxon>Teleostei</taxon>
        <taxon>Neoteleostei</taxon>
        <taxon>Acanthomorphata</taxon>
        <taxon>Eupercaria</taxon>
        <taxon>Tetraodontiformes</taxon>
        <taxon>Tetradontoidea</taxon>
        <taxon>Tetraodontidae</taxon>
        <taxon>Tetraodon</taxon>
    </lineage>
</organism>
<dbReference type="InterPro" id="IPR036961">
    <property type="entry name" value="Kinesin_motor_dom_sf"/>
</dbReference>
<dbReference type="Pfam" id="PF00096">
    <property type="entry name" value="zf-C2H2"/>
    <property type="match status" value="4"/>
</dbReference>
<keyword evidence="10" id="KW-0805">Transcription regulation</keyword>
<evidence type="ECO:0000256" key="10">
    <source>
        <dbReference type="ARBA" id="ARBA00023015"/>
    </source>
</evidence>
<dbReference type="SMART" id="SM00225">
    <property type="entry name" value="BTB"/>
    <property type="match status" value="1"/>
</dbReference>
<keyword evidence="7 15" id="KW-0863">Zinc-finger</keyword>
<keyword evidence="11" id="KW-0238">DNA-binding</keyword>
<dbReference type="SMART" id="SM00129">
    <property type="entry name" value="KISc"/>
    <property type="match status" value="1"/>
</dbReference>
<dbReference type="FunFam" id="3.30.160.60:FF:000377">
    <property type="entry name" value="zinc finger protein 362 isoform X4"/>
    <property type="match status" value="1"/>
</dbReference>
<dbReference type="OrthoDB" id="3176171at2759"/>
<dbReference type="InterPro" id="IPR011333">
    <property type="entry name" value="SKP1/BTB/POZ_sf"/>
</dbReference>
<comment type="similarity">
    <text evidence="3">Belongs to the krueppel C2H2-type zinc-finger protein family.</text>
</comment>
<feature type="compositionally biased region" description="Low complexity" evidence="18">
    <location>
        <begin position="990"/>
        <end position="1004"/>
    </location>
</feature>
<keyword evidence="4" id="KW-0479">Metal-binding</keyword>
<proteinExistence type="inferred from homology"/>
<dbReference type="InterPro" id="IPR019821">
    <property type="entry name" value="Kinesin_motor_CS"/>
</dbReference>
<reference evidence="22" key="2">
    <citation type="submission" date="2004-02" db="EMBL/GenBank/DDBJ databases">
        <authorList>
            <consortium name="Genoscope"/>
            <consortium name="Whitehead Institute Centre for Genome Research"/>
        </authorList>
    </citation>
    <scope>NUCLEOTIDE SEQUENCE</scope>
</reference>
<evidence type="ECO:0000256" key="18">
    <source>
        <dbReference type="SAM" id="MobiDB-lite"/>
    </source>
</evidence>
<keyword evidence="8" id="KW-0862">Zinc</keyword>
<reference evidence="22" key="1">
    <citation type="journal article" date="2004" name="Nature">
        <title>Genome duplication in the teleost fish Tetraodon nigroviridis reveals the early vertebrate proto-karyotype.</title>
        <authorList>
            <person name="Jaillon O."/>
            <person name="Aury J.-M."/>
            <person name="Brunet F."/>
            <person name="Petit J.-L."/>
            <person name="Stange-Thomann N."/>
            <person name="Mauceli E."/>
            <person name="Bouneau L."/>
            <person name="Fischer C."/>
            <person name="Ozouf-Costaz C."/>
            <person name="Bernot A."/>
            <person name="Nicaud S."/>
            <person name="Jaffe D."/>
            <person name="Fisher S."/>
            <person name="Lutfalla G."/>
            <person name="Dossat C."/>
            <person name="Segurens B."/>
            <person name="Dasilva C."/>
            <person name="Salanoubat M."/>
            <person name="Levy M."/>
            <person name="Boudet N."/>
            <person name="Castellano S."/>
            <person name="Anthouard V."/>
            <person name="Jubin C."/>
            <person name="Castelli V."/>
            <person name="Katinka M."/>
            <person name="Vacherie B."/>
            <person name="Biemont C."/>
            <person name="Skalli Z."/>
            <person name="Cattolico L."/>
            <person name="Poulain J."/>
            <person name="De Berardinis V."/>
            <person name="Cruaud C."/>
            <person name="Duprat S."/>
            <person name="Brottier P."/>
            <person name="Coutanceau J.-P."/>
            <person name="Gouzy J."/>
            <person name="Parra G."/>
            <person name="Lardier G."/>
            <person name="Chapple C."/>
            <person name="McKernan K.J."/>
            <person name="McEwan P."/>
            <person name="Bosak S."/>
            <person name="Kellis M."/>
            <person name="Volff J.-N."/>
            <person name="Guigo R."/>
            <person name="Zody M.C."/>
            <person name="Mesirov J."/>
            <person name="Lindblad-Toh K."/>
            <person name="Birren B."/>
            <person name="Nusbaum C."/>
            <person name="Kahn D."/>
            <person name="Robinson-Rechavi M."/>
            <person name="Laudet V."/>
            <person name="Schachter V."/>
            <person name="Quetier F."/>
            <person name="Saurin W."/>
            <person name="Scarpelli C."/>
            <person name="Wincker P."/>
            <person name="Lander E.S."/>
            <person name="Weissenbach J."/>
            <person name="Roest Crollius H."/>
        </authorList>
    </citation>
    <scope>NUCLEOTIDE SEQUENCE [LARGE SCALE GENOMIC DNA]</scope>
</reference>
<feature type="domain" description="C2H2-type" evidence="21">
    <location>
        <begin position="36"/>
        <end position="63"/>
    </location>
</feature>
<dbReference type="Gene3D" id="3.30.710.10">
    <property type="entry name" value="Potassium Channel Kv1.1, Chain A"/>
    <property type="match status" value="1"/>
</dbReference>
<feature type="compositionally biased region" description="Gly residues" evidence="18">
    <location>
        <begin position="1029"/>
        <end position="1051"/>
    </location>
</feature>
<evidence type="ECO:0000256" key="3">
    <source>
        <dbReference type="ARBA" id="ARBA00006991"/>
    </source>
</evidence>
<dbReference type="InterPro" id="IPR036236">
    <property type="entry name" value="Znf_C2H2_sf"/>
</dbReference>
<accession>Q4T042</accession>
<evidence type="ECO:0000256" key="1">
    <source>
        <dbReference type="ARBA" id="ARBA00004123"/>
    </source>
</evidence>
<dbReference type="SMART" id="SM00355">
    <property type="entry name" value="ZnF_C2H2"/>
    <property type="match status" value="4"/>
</dbReference>
<keyword evidence="16" id="KW-0505">Motor protein</keyword>
<feature type="region of interest" description="Disordered" evidence="18">
    <location>
        <begin position="925"/>
        <end position="1083"/>
    </location>
</feature>
<evidence type="ECO:0000256" key="12">
    <source>
        <dbReference type="ARBA" id="ARBA00023163"/>
    </source>
</evidence>
<evidence type="ECO:0000259" key="19">
    <source>
        <dbReference type="PROSITE" id="PS50067"/>
    </source>
</evidence>
<keyword evidence="17" id="KW-0175">Coiled coil</keyword>
<dbReference type="InterPro" id="IPR001752">
    <property type="entry name" value="Kinesin_motor_dom"/>
</dbReference>
<feature type="domain" description="C2H2-type" evidence="21">
    <location>
        <begin position="64"/>
        <end position="93"/>
    </location>
</feature>
<evidence type="ECO:0000256" key="11">
    <source>
        <dbReference type="ARBA" id="ARBA00023125"/>
    </source>
</evidence>
<dbReference type="FunFam" id="3.30.160.60:FF:000158">
    <property type="entry name" value="Zinc finger protein 362"/>
    <property type="match status" value="1"/>
</dbReference>
<feature type="domain" description="C2H2-type" evidence="21">
    <location>
        <begin position="8"/>
        <end position="35"/>
    </location>
</feature>
<keyword evidence="5" id="KW-0677">Repeat</keyword>
<dbReference type="InterPro" id="IPR000210">
    <property type="entry name" value="BTB/POZ_dom"/>
</dbReference>
<keyword evidence="6 16" id="KW-0547">Nucleotide-binding</keyword>
<dbReference type="GO" id="GO:0008017">
    <property type="term" value="F:microtubule binding"/>
    <property type="evidence" value="ECO:0007669"/>
    <property type="project" value="InterPro"/>
</dbReference>
<feature type="domain" description="C2H2-type" evidence="21">
    <location>
        <begin position="94"/>
        <end position="121"/>
    </location>
</feature>
<feature type="domain" description="BTB" evidence="20">
    <location>
        <begin position="838"/>
        <end position="924"/>
    </location>
</feature>
<keyword evidence="9 16" id="KW-0067">ATP-binding</keyword>
<feature type="coiled-coil region" evidence="17">
    <location>
        <begin position="341"/>
        <end position="441"/>
    </location>
</feature>
<feature type="compositionally biased region" description="Polar residues" evidence="18">
    <location>
        <begin position="179"/>
        <end position="193"/>
    </location>
</feature>
<feature type="compositionally biased region" description="Low complexity" evidence="18">
    <location>
        <begin position="967"/>
        <end position="979"/>
    </location>
</feature>
<dbReference type="EMBL" id="CAAE01011359">
    <property type="protein sequence ID" value="CAF93740.1"/>
    <property type="molecule type" value="Genomic_DNA"/>
</dbReference>
<comment type="subcellular location">
    <subcellularLocation>
        <location evidence="2">Cytoplasm</location>
        <location evidence="2">Cytoskeleton</location>
    </subcellularLocation>
    <subcellularLocation>
        <location evidence="1">Nucleus</location>
    </subcellularLocation>
</comment>
<feature type="domain" description="Kinesin motor" evidence="19">
    <location>
        <begin position="440"/>
        <end position="791"/>
    </location>
</feature>
<evidence type="ECO:0000256" key="17">
    <source>
        <dbReference type="SAM" id="Coils"/>
    </source>
</evidence>
<evidence type="ECO:0000259" key="20">
    <source>
        <dbReference type="PROSITE" id="PS50097"/>
    </source>
</evidence>
<comment type="caution">
    <text evidence="22">The sequence shown here is derived from an EMBL/GenBank/DDBJ whole genome shotgun (WGS) entry which is preliminary data.</text>
</comment>
<dbReference type="InterPro" id="IPR027417">
    <property type="entry name" value="P-loop_NTPase"/>
</dbReference>
<dbReference type="GO" id="GO:0003777">
    <property type="term" value="F:microtubule motor activity"/>
    <property type="evidence" value="ECO:0007669"/>
    <property type="project" value="InterPro"/>
</dbReference>
<evidence type="ECO:0000256" key="16">
    <source>
        <dbReference type="PROSITE-ProRule" id="PRU00283"/>
    </source>
</evidence>
<dbReference type="SUPFAM" id="SSF57667">
    <property type="entry name" value="beta-beta-alpha zinc fingers"/>
    <property type="match status" value="3"/>
</dbReference>
<keyword evidence="13" id="KW-0963">Cytoplasm</keyword>
<gene>
    <name evidence="22" type="ORF">GSTENG00009528001</name>
</gene>
<evidence type="ECO:0000256" key="7">
    <source>
        <dbReference type="ARBA" id="ARBA00022771"/>
    </source>
</evidence>
<dbReference type="GO" id="GO:0007018">
    <property type="term" value="P:microtubule-based movement"/>
    <property type="evidence" value="ECO:0007669"/>
    <property type="project" value="InterPro"/>
</dbReference>
<feature type="region of interest" description="Disordered" evidence="18">
    <location>
        <begin position="1226"/>
        <end position="1289"/>
    </location>
</feature>
<dbReference type="GO" id="GO:0005874">
    <property type="term" value="C:microtubule"/>
    <property type="evidence" value="ECO:0007669"/>
    <property type="project" value="UniProtKB-KW"/>
</dbReference>
<keyword evidence="12" id="KW-0804">Transcription</keyword>
<dbReference type="InterPro" id="IPR027640">
    <property type="entry name" value="Kinesin-like_fam"/>
</dbReference>
<feature type="compositionally biased region" description="Basic residues" evidence="18">
    <location>
        <begin position="1251"/>
        <end position="1266"/>
    </location>
</feature>
<dbReference type="GO" id="GO:0005524">
    <property type="term" value="F:ATP binding"/>
    <property type="evidence" value="ECO:0007669"/>
    <property type="project" value="UniProtKB-UniRule"/>
</dbReference>
<evidence type="ECO:0000256" key="14">
    <source>
        <dbReference type="ARBA" id="ARBA00023242"/>
    </source>
</evidence>
<dbReference type="SUPFAM" id="SSF52540">
    <property type="entry name" value="P-loop containing nucleoside triphosphate hydrolases"/>
    <property type="match status" value="1"/>
</dbReference>
<feature type="non-terminal residue" evidence="22">
    <location>
        <position position="1"/>
    </location>
</feature>
<dbReference type="PROSITE" id="PS50097">
    <property type="entry name" value="BTB"/>
    <property type="match status" value="1"/>
</dbReference>
<feature type="region of interest" description="Disordered" evidence="18">
    <location>
        <begin position="174"/>
        <end position="205"/>
    </location>
</feature>
<keyword evidence="13" id="KW-0206">Cytoskeleton</keyword>
<feature type="region of interest" description="Disordered" evidence="18">
    <location>
        <begin position="302"/>
        <end position="334"/>
    </location>
</feature>
<dbReference type="PROSITE" id="PS00411">
    <property type="entry name" value="KINESIN_MOTOR_1"/>
    <property type="match status" value="1"/>
</dbReference>
<feature type="compositionally biased region" description="Basic residues" evidence="18">
    <location>
        <begin position="302"/>
        <end position="318"/>
    </location>
</feature>
<evidence type="ECO:0000256" key="4">
    <source>
        <dbReference type="ARBA" id="ARBA00022723"/>
    </source>
</evidence>
<dbReference type="GO" id="GO:0003677">
    <property type="term" value="F:DNA binding"/>
    <property type="evidence" value="ECO:0007669"/>
    <property type="project" value="UniProtKB-KW"/>
</dbReference>
<evidence type="ECO:0000256" key="6">
    <source>
        <dbReference type="ARBA" id="ARBA00022741"/>
    </source>
</evidence>